<keyword evidence="3" id="KW-1185">Reference proteome</keyword>
<dbReference type="InterPro" id="IPR003006">
    <property type="entry name" value="Ig/MHC_CS"/>
</dbReference>
<accession>A0A8W8MPZ0</accession>
<evidence type="ECO:0000313" key="2">
    <source>
        <dbReference type="EnsemblMetazoa" id="G34518.1:cds"/>
    </source>
</evidence>
<dbReference type="AlphaFoldDB" id="A0A8W8MPZ0"/>
<dbReference type="PROSITE" id="PS00290">
    <property type="entry name" value="IG_MHC"/>
    <property type="match status" value="1"/>
</dbReference>
<proteinExistence type="predicted"/>
<dbReference type="EnsemblMetazoa" id="G34518.1">
    <property type="protein sequence ID" value="G34518.1:cds"/>
    <property type="gene ID" value="G34518"/>
</dbReference>
<protein>
    <submittedName>
        <fullName evidence="2">Uncharacterized protein</fullName>
    </submittedName>
</protein>
<dbReference type="Proteomes" id="UP000005408">
    <property type="component" value="Unassembled WGS sequence"/>
</dbReference>
<dbReference type="OrthoDB" id="6207810at2759"/>
<reference evidence="2" key="1">
    <citation type="submission" date="2022-08" db="UniProtKB">
        <authorList>
            <consortium name="EnsemblMetazoa"/>
        </authorList>
    </citation>
    <scope>IDENTIFICATION</scope>
    <source>
        <strain evidence="2">05x7-T-G4-1.051#20</strain>
    </source>
</reference>
<keyword evidence="1" id="KW-0812">Transmembrane</keyword>
<evidence type="ECO:0000313" key="3">
    <source>
        <dbReference type="Proteomes" id="UP000005408"/>
    </source>
</evidence>
<keyword evidence="1" id="KW-0472">Membrane</keyword>
<sequence>MPTILKFDLCKICWRILCVYVVILSLSVRQLDVTGDTLPGLVIVVNSTSSCPSTAEKWNERAEKINCESKLSTVNVTLKYHCLVNHWGNESVELCGEETEIIGHSCPEFNQGGNRIQEKYKHKCNNSDPPCPFKFYASEVFKYPSCLKLTFTTGDNDDNGDDDGDFIDDSGETDSVSLFTITILVFLAILIISLFYFYWKTKGNKPKETKHTTEEVKNATAGNNEMYGELNDQSTILKDVKITMNKFPK</sequence>
<name>A0A8W8MPZ0_MAGGI</name>
<evidence type="ECO:0000256" key="1">
    <source>
        <dbReference type="SAM" id="Phobius"/>
    </source>
</evidence>
<keyword evidence="1" id="KW-1133">Transmembrane helix</keyword>
<feature type="transmembrane region" description="Helical" evidence="1">
    <location>
        <begin position="176"/>
        <end position="199"/>
    </location>
</feature>
<organism evidence="2 3">
    <name type="scientific">Magallana gigas</name>
    <name type="common">Pacific oyster</name>
    <name type="synonym">Crassostrea gigas</name>
    <dbReference type="NCBI Taxonomy" id="29159"/>
    <lineage>
        <taxon>Eukaryota</taxon>
        <taxon>Metazoa</taxon>
        <taxon>Spiralia</taxon>
        <taxon>Lophotrochozoa</taxon>
        <taxon>Mollusca</taxon>
        <taxon>Bivalvia</taxon>
        <taxon>Autobranchia</taxon>
        <taxon>Pteriomorphia</taxon>
        <taxon>Ostreida</taxon>
        <taxon>Ostreoidea</taxon>
        <taxon>Ostreidae</taxon>
        <taxon>Magallana</taxon>
    </lineage>
</organism>
<feature type="transmembrane region" description="Helical" evidence="1">
    <location>
        <begin position="12"/>
        <end position="31"/>
    </location>
</feature>